<dbReference type="InterPro" id="IPR015947">
    <property type="entry name" value="PUA-like_sf"/>
</dbReference>
<evidence type="ECO:0000313" key="4">
    <source>
        <dbReference type="EMBL" id="MUH72355.1"/>
    </source>
</evidence>
<comment type="catalytic activity">
    <reaction evidence="2">
        <text>N(4)-acetylcytidine + H2O = cytidine + acetate + H(+)</text>
        <dbReference type="Rhea" id="RHEA:62932"/>
        <dbReference type="ChEBI" id="CHEBI:15377"/>
        <dbReference type="ChEBI" id="CHEBI:15378"/>
        <dbReference type="ChEBI" id="CHEBI:17562"/>
        <dbReference type="ChEBI" id="CHEBI:30089"/>
        <dbReference type="ChEBI" id="CHEBI:70989"/>
        <dbReference type="EC" id="3.5.1.135"/>
    </reaction>
</comment>
<dbReference type="InterPro" id="IPR008314">
    <property type="entry name" value="AC4CH"/>
</dbReference>
<accession>A0A6N8F700</accession>
<dbReference type="PANTHER" id="PTHR38088">
    <property type="entry name" value="UCP029143 FAMILY PROTEIN"/>
    <property type="match status" value="1"/>
</dbReference>
<reference evidence="4 5" key="1">
    <citation type="submission" date="2019-11" db="EMBL/GenBank/DDBJ databases">
        <title>P. haliotis isolates from Z. marina roots.</title>
        <authorList>
            <person name="Cohen M."/>
            <person name="Jospin G."/>
            <person name="Eisen J.A."/>
            <person name="Coil D.A."/>
        </authorList>
    </citation>
    <scope>NUCLEOTIDE SEQUENCE [LARGE SCALE GENOMIC DNA]</scope>
    <source>
        <strain evidence="4 5">UCD-MCMsp1aY</strain>
    </source>
</reference>
<dbReference type="SUPFAM" id="SSF88697">
    <property type="entry name" value="PUA domain-like"/>
    <property type="match status" value="1"/>
</dbReference>
<dbReference type="SMART" id="SM01022">
    <property type="entry name" value="ASCH"/>
    <property type="match status" value="1"/>
</dbReference>
<dbReference type="RefSeq" id="WP_155696069.1">
    <property type="nucleotide sequence ID" value="NZ_WOCD01000003.1"/>
</dbReference>
<protein>
    <recommendedName>
        <fullName evidence="2">N(4)-acetylcytidine amidohydrolase</fullName>
        <shortName evidence="2">ac4C amidohydrolase</shortName>
        <ecNumber evidence="2">3.5.1.135</ecNumber>
    </recommendedName>
</protein>
<dbReference type="AlphaFoldDB" id="A0A6N8F700"/>
<dbReference type="InterPro" id="IPR007374">
    <property type="entry name" value="ASCH_domain"/>
</dbReference>
<keyword evidence="1 2" id="KW-0378">Hydrolase</keyword>
<dbReference type="NCBIfam" id="NF003443">
    <property type="entry name" value="PRK04980.1"/>
    <property type="match status" value="1"/>
</dbReference>
<dbReference type="EMBL" id="WOCD01000003">
    <property type="protein sequence ID" value="MUH72355.1"/>
    <property type="molecule type" value="Genomic_DNA"/>
</dbReference>
<feature type="active site" description="Proton donor" evidence="2">
    <location>
        <position position="79"/>
    </location>
</feature>
<comment type="similarity">
    <text evidence="2">Belongs to the N(4)-acetylcytidine amidohydrolase family.</text>
</comment>
<keyword evidence="5" id="KW-1185">Reference proteome</keyword>
<dbReference type="Gene3D" id="2.30.130.30">
    <property type="entry name" value="Hypothetical protein"/>
    <property type="match status" value="1"/>
</dbReference>
<dbReference type="CDD" id="cd06552">
    <property type="entry name" value="ASCH_yqfb_like"/>
    <property type="match status" value="1"/>
</dbReference>
<comment type="catalytic activity">
    <reaction evidence="2">
        <text>N(4)-acetyl-2'-deoxycytidine + H2O = 2'-deoxycytidine + acetate + H(+)</text>
        <dbReference type="Rhea" id="RHEA:62936"/>
        <dbReference type="ChEBI" id="CHEBI:15377"/>
        <dbReference type="ChEBI" id="CHEBI:15378"/>
        <dbReference type="ChEBI" id="CHEBI:15698"/>
        <dbReference type="ChEBI" id="CHEBI:30089"/>
        <dbReference type="ChEBI" id="CHEBI:146133"/>
        <dbReference type="EC" id="3.5.1.135"/>
    </reaction>
</comment>
<dbReference type="Proteomes" id="UP000439994">
    <property type="component" value="Unassembled WGS sequence"/>
</dbReference>
<evidence type="ECO:0000313" key="5">
    <source>
        <dbReference type="Proteomes" id="UP000439994"/>
    </source>
</evidence>
<evidence type="ECO:0000256" key="1">
    <source>
        <dbReference type="ARBA" id="ARBA00022801"/>
    </source>
</evidence>
<feature type="active site" description="Proton acceptor" evidence="2">
    <location>
        <position position="26"/>
    </location>
</feature>
<proteinExistence type="inferred from homology"/>
<gene>
    <name evidence="4" type="ORF">GNP35_07610</name>
</gene>
<organism evidence="4 5">
    <name type="scientific">Psychrosphaera haliotis</name>
    <dbReference type="NCBI Taxonomy" id="555083"/>
    <lineage>
        <taxon>Bacteria</taxon>
        <taxon>Pseudomonadati</taxon>
        <taxon>Pseudomonadota</taxon>
        <taxon>Gammaproteobacteria</taxon>
        <taxon>Alteromonadales</taxon>
        <taxon>Pseudoalteromonadaceae</taxon>
        <taxon>Psychrosphaera</taxon>
    </lineage>
</organism>
<feature type="active site" description="Nucleophile" evidence="2">
    <location>
        <position position="29"/>
    </location>
</feature>
<feature type="domain" description="ASCH" evidence="3">
    <location>
        <begin position="11"/>
        <end position="109"/>
    </location>
</feature>
<dbReference type="OrthoDB" id="8590202at2"/>
<dbReference type="HAMAP" id="MF_00684">
    <property type="entry name" value="ac4C_amidohydr"/>
    <property type="match status" value="1"/>
</dbReference>
<evidence type="ECO:0000259" key="3">
    <source>
        <dbReference type="SMART" id="SM01022"/>
    </source>
</evidence>
<dbReference type="Pfam" id="PF04266">
    <property type="entry name" value="ASCH"/>
    <property type="match status" value="1"/>
</dbReference>
<dbReference type="PANTHER" id="PTHR38088:SF2">
    <property type="entry name" value="UCP029143 FAMILY PROTEIN"/>
    <property type="match status" value="1"/>
</dbReference>
<comment type="function">
    <text evidence="2">Catalyzes the hydrolysis of N(4)-acetylcytidine (ac4C).</text>
</comment>
<dbReference type="EC" id="3.5.1.135" evidence="2"/>
<dbReference type="GO" id="GO:0016813">
    <property type="term" value="F:hydrolase activity, acting on carbon-nitrogen (but not peptide) bonds, in linear amidines"/>
    <property type="evidence" value="ECO:0007669"/>
    <property type="project" value="UniProtKB-UniRule"/>
</dbReference>
<evidence type="ECO:0000256" key="2">
    <source>
        <dbReference type="HAMAP-Rule" id="MF_00684"/>
    </source>
</evidence>
<dbReference type="PIRSF" id="PIRSF029143">
    <property type="entry name" value="UCP029143"/>
    <property type="match status" value="1"/>
</dbReference>
<comment type="caution">
    <text evidence="4">The sequence shown here is derived from an EMBL/GenBank/DDBJ whole genome shotgun (WGS) entry which is preliminary data.</text>
</comment>
<sequence length="109" mass="12331">MTNNTKAPKDITFFERFESDILTGKKTITIRDTAESYFKVDSEVQASTFEDNRWFCALRILSVTPINMADLSDAHAAQENMTLLELKAVIGDIYPGTTDLFVIEFSKLN</sequence>
<name>A0A6N8F700_9GAMM</name>
<comment type="catalytic activity">
    <reaction evidence="2">
        <text>N(4)-acetylcytosine + H2O = cytosine + acetate + H(+)</text>
        <dbReference type="Rhea" id="RHEA:62940"/>
        <dbReference type="ChEBI" id="CHEBI:15377"/>
        <dbReference type="ChEBI" id="CHEBI:15378"/>
        <dbReference type="ChEBI" id="CHEBI:16040"/>
        <dbReference type="ChEBI" id="CHEBI:30089"/>
        <dbReference type="ChEBI" id="CHEBI:146134"/>
        <dbReference type="EC" id="3.5.1.135"/>
    </reaction>
</comment>
<dbReference type="GO" id="GO:0005829">
    <property type="term" value="C:cytosol"/>
    <property type="evidence" value="ECO:0007669"/>
    <property type="project" value="TreeGrafter"/>
</dbReference>